<proteinExistence type="predicted"/>
<reference evidence="1" key="1">
    <citation type="journal article" date="2021" name="Proc. Natl. Acad. Sci. U.S.A.">
        <title>A Catalog of Tens of Thousands of Viruses from Human Metagenomes Reveals Hidden Associations with Chronic Diseases.</title>
        <authorList>
            <person name="Tisza M.J."/>
            <person name="Buck C.B."/>
        </authorList>
    </citation>
    <scope>NUCLEOTIDE SEQUENCE</scope>
    <source>
        <strain evidence="1">Ct9Ns12</strain>
    </source>
</reference>
<accession>A0A8S5MHE7</accession>
<dbReference type="EMBL" id="BK014906">
    <property type="protein sequence ID" value="DAD81666.1"/>
    <property type="molecule type" value="Genomic_DNA"/>
</dbReference>
<evidence type="ECO:0000313" key="1">
    <source>
        <dbReference type="EMBL" id="DAD81666.1"/>
    </source>
</evidence>
<organism evidence="1">
    <name type="scientific">Myoviridae sp. ct9Ns12</name>
    <dbReference type="NCBI Taxonomy" id="2826626"/>
    <lineage>
        <taxon>Viruses</taxon>
        <taxon>Duplodnaviria</taxon>
        <taxon>Heunggongvirae</taxon>
        <taxon>Uroviricota</taxon>
        <taxon>Caudoviricetes</taxon>
    </lineage>
</organism>
<protein>
    <submittedName>
        <fullName evidence="1">Cysteine-rich protein</fullName>
    </submittedName>
</protein>
<name>A0A8S5MHE7_9CAUD</name>
<sequence length="59" mass="6929">MIKIDVQLDEELPDRKGNFAICPVCKQKIMDVEEVCGSSSIRIICRRCRKFMRVRLTKE</sequence>